<feature type="region of interest" description="Disordered" evidence="1">
    <location>
        <begin position="22"/>
        <end position="46"/>
    </location>
</feature>
<proteinExistence type="predicted"/>
<evidence type="ECO:0000313" key="3">
    <source>
        <dbReference type="Proteomes" id="UP000270524"/>
    </source>
</evidence>
<dbReference type="EMBL" id="RBPJ01000059">
    <property type="protein sequence ID" value="RMO01766.1"/>
    <property type="molecule type" value="Genomic_DNA"/>
</dbReference>
<protein>
    <submittedName>
        <fullName evidence="2">Type III effector HopPmaB</fullName>
    </submittedName>
</protein>
<dbReference type="Proteomes" id="UP000270524">
    <property type="component" value="Unassembled WGS sequence"/>
</dbReference>
<reference evidence="2 3" key="1">
    <citation type="submission" date="2018-08" db="EMBL/GenBank/DDBJ databases">
        <title>Recombination of ecologically and evolutionarily significant loci maintains genetic cohesion in the Pseudomonas syringae species complex.</title>
        <authorList>
            <person name="Dillon M."/>
            <person name="Thakur S."/>
            <person name="Almeida R.N.D."/>
            <person name="Weir B.S."/>
            <person name="Guttman D.S."/>
        </authorList>
    </citation>
    <scope>NUCLEOTIDE SEQUENCE [LARGE SCALE GENOMIC DNA]</scope>
    <source>
        <strain evidence="2 3">ICMP 15203</strain>
    </source>
</reference>
<gene>
    <name evidence="2" type="ORF">ALQ51_03007</name>
</gene>
<name>A0A3M3RZ92_PSECA</name>
<sequence>MGLCVSKGSTASSPQHYAVRYTEQVTPSPSPSVASTSPSLHDSTAIGSPLARRSVLLPHEVQQAAYQLAMRLNGRAIEDASDRKRLVDATATVHETRLALHRGRGNVDSDLRLSNGRSAT</sequence>
<feature type="compositionally biased region" description="Low complexity" evidence="1">
    <location>
        <begin position="25"/>
        <end position="39"/>
    </location>
</feature>
<evidence type="ECO:0000256" key="1">
    <source>
        <dbReference type="SAM" id="MobiDB-lite"/>
    </source>
</evidence>
<evidence type="ECO:0000313" key="2">
    <source>
        <dbReference type="EMBL" id="RMO01766.1"/>
    </source>
</evidence>
<dbReference type="AlphaFoldDB" id="A0A3M3RZ92"/>
<comment type="caution">
    <text evidence="2">The sequence shown here is derived from an EMBL/GenBank/DDBJ whole genome shotgun (WGS) entry which is preliminary data.</text>
</comment>
<accession>A0A3M3RZ92</accession>
<organism evidence="2 3">
    <name type="scientific">Pseudomonas cannabina</name>
    <dbReference type="NCBI Taxonomy" id="86840"/>
    <lineage>
        <taxon>Bacteria</taxon>
        <taxon>Pseudomonadati</taxon>
        <taxon>Pseudomonadota</taxon>
        <taxon>Gammaproteobacteria</taxon>
        <taxon>Pseudomonadales</taxon>
        <taxon>Pseudomonadaceae</taxon>
        <taxon>Pseudomonas</taxon>
    </lineage>
</organism>